<dbReference type="EMBL" id="JAEOXF010000012">
    <property type="protein sequence ID" value="MBK4727048.1"/>
    <property type="molecule type" value="Genomic_DNA"/>
</dbReference>
<evidence type="ECO:0000313" key="2">
    <source>
        <dbReference type="Proteomes" id="UP000633731"/>
    </source>
</evidence>
<protein>
    <submittedName>
        <fullName evidence="1">TonB-dependent siderophore receptor</fullName>
    </submittedName>
</protein>
<name>A0ACC5RRV8_ENTAG</name>
<comment type="caution">
    <text evidence="1">The sequence shown here is derived from an EMBL/GenBank/DDBJ whole genome shotgun (WGS) entry which is preliminary data.</text>
</comment>
<keyword evidence="2" id="KW-1185">Reference proteome</keyword>
<proteinExistence type="predicted"/>
<keyword evidence="1" id="KW-0675">Receptor</keyword>
<gene>
    <name evidence="1" type="ORF">JJL49_17625</name>
</gene>
<organism evidence="1 2">
    <name type="scientific">Enterobacter agglomerans</name>
    <name type="common">Erwinia herbicola</name>
    <name type="synonym">Pantoea agglomerans</name>
    <dbReference type="NCBI Taxonomy" id="549"/>
    <lineage>
        <taxon>Bacteria</taxon>
        <taxon>Pseudomonadati</taxon>
        <taxon>Pseudomonadota</taxon>
        <taxon>Gammaproteobacteria</taxon>
        <taxon>Enterobacterales</taxon>
        <taxon>Erwiniaceae</taxon>
        <taxon>Pantoea</taxon>
        <taxon>Pantoea agglomerans group</taxon>
    </lineage>
</organism>
<accession>A0ACC5RRV8</accession>
<sequence>MPSIFTPAKLSTVINPITLFISSTILLITNAHAQSQTAAENTITVTAVAPEDSTDYLQGYVATKNLSATKADTSITRTPQSVAVVTADEMKARQTDTLADAFKYTPGFLAQPNGFSRAADDYTIRGFNVGSGTGGILKDGMKMQASVYDGGLEPYAFERIEMIKGAASVLYGQLSPGGLINAVTKRPSTIPWHELNVEYGSYDRKQVSGDFSGPIDDEGKYSYRLTGLLRDSDTQTDYINDDKQYLAPAFTWRPNDSTSLTLLASYQKIKTQFATPLNYNMTTYSKTAGAKIARDQFVGEPDFDRFDTEMKSLGYLLTHQFSDSLKFSHALRYMDAEGDFNYMNANAISGNTLTRYYSKRHEHSTGLTTDSNLTWTLDAGDWEHQILAGTDYYHKTYDSSRYIGLGSSLDLTNIQYGNNPTVAAVDSGSRLTSDQFGIYLQDQITWNKKWVLLLSGRNDWSESRTTKHSNQAQTIQSDHKATGRIGAVYLADNGLAPYISYSQSFNPTSGTDREGNSFRPTEGEQYEAGIRFQPPESKTIISMALYQLTQNNALTSDPADSSYNVQTGEIRSRGLELEMKSEITSNLNIITSYAYTDARVTKDNNMLKKGSRVEGVPYNTASIWSDYRLASLGLPQVTVGAGARYIGTTKTSPSVSSDKIPAYTLFDTKISYQPVNNLTLSLKVQNLTDEKYLYCNTVCRYGDERSVIGGLSYQW</sequence>
<evidence type="ECO:0000313" key="1">
    <source>
        <dbReference type="EMBL" id="MBK4727048.1"/>
    </source>
</evidence>
<reference evidence="1" key="1">
    <citation type="submission" date="2021-01" db="EMBL/GenBank/DDBJ databases">
        <title>Draft genome of Pantoea agglomerans Eh 335.</title>
        <authorList>
            <person name="Emsley S.A."/>
            <person name="Oline D.K."/>
            <person name="Saw J.H."/>
            <person name="Ushijima B."/>
            <person name="Videau P."/>
            <person name="Koyack M.J."/>
        </authorList>
    </citation>
    <scope>NUCLEOTIDE SEQUENCE</scope>
    <source>
        <strain evidence="1">Eh 335</strain>
    </source>
</reference>
<dbReference type="Proteomes" id="UP000633731">
    <property type="component" value="Unassembled WGS sequence"/>
</dbReference>